<feature type="compositionally biased region" description="Low complexity" evidence="1">
    <location>
        <begin position="165"/>
        <end position="176"/>
    </location>
</feature>
<protein>
    <submittedName>
        <fullName evidence="3">Uncharacterized protein</fullName>
    </submittedName>
</protein>
<dbReference type="Proteomes" id="UP000029665">
    <property type="component" value="Unassembled WGS sequence"/>
</dbReference>
<gene>
    <name evidence="3" type="ORF">BN946_scf184911.g34</name>
</gene>
<evidence type="ECO:0000313" key="3">
    <source>
        <dbReference type="EMBL" id="CDO71564.1"/>
    </source>
</evidence>
<dbReference type="HOGENOM" id="CLU_1547679_0_0_1"/>
<evidence type="ECO:0000256" key="1">
    <source>
        <dbReference type="SAM" id="MobiDB-lite"/>
    </source>
</evidence>
<reference evidence="3" key="1">
    <citation type="submission" date="2014-01" db="EMBL/GenBank/DDBJ databases">
        <title>The genome of the white-rot fungus Pycnoporus cinnabarinus: a basidiomycete model with a versatile arsenal for lignocellulosic biomass breakdown.</title>
        <authorList>
            <person name="Levasseur A."/>
            <person name="Lomascolo A."/>
            <person name="Ruiz-Duenas F.J."/>
            <person name="Uzan E."/>
            <person name="Piumi F."/>
            <person name="Kues U."/>
            <person name="Ram A.F.J."/>
            <person name="Murat C."/>
            <person name="Haon M."/>
            <person name="Benoit I."/>
            <person name="Arfi Y."/>
            <person name="Chevret D."/>
            <person name="Drula E."/>
            <person name="Kwon M.J."/>
            <person name="Gouret P."/>
            <person name="Lesage-Meessen L."/>
            <person name="Lombard V."/>
            <person name="Mariette J."/>
            <person name="Noirot C."/>
            <person name="Park J."/>
            <person name="Patyshakuliyeva A."/>
            <person name="Wieneger R.A.B."/>
            <person name="Wosten H.A.B."/>
            <person name="Martin F."/>
            <person name="Coutinho P.M."/>
            <person name="de Vries R."/>
            <person name="Martinez A.T."/>
            <person name="Klopp C."/>
            <person name="Pontarotti P."/>
            <person name="Henrissat B."/>
            <person name="Record E."/>
        </authorList>
    </citation>
    <scope>NUCLEOTIDE SEQUENCE [LARGE SCALE GENOMIC DNA]</scope>
    <source>
        <strain evidence="3">BRFM137</strain>
    </source>
</reference>
<dbReference type="OrthoDB" id="2500246at2759"/>
<keyword evidence="2" id="KW-0472">Membrane</keyword>
<organism evidence="3 4">
    <name type="scientific">Pycnoporus cinnabarinus</name>
    <name type="common">Cinnabar-red polypore</name>
    <name type="synonym">Trametes cinnabarina</name>
    <dbReference type="NCBI Taxonomy" id="5643"/>
    <lineage>
        <taxon>Eukaryota</taxon>
        <taxon>Fungi</taxon>
        <taxon>Dikarya</taxon>
        <taxon>Basidiomycota</taxon>
        <taxon>Agaricomycotina</taxon>
        <taxon>Agaricomycetes</taxon>
        <taxon>Polyporales</taxon>
        <taxon>Polyporaceae</taxon>
        <taxon>Trametes</taxon>
    </lineage>
</organism>
<feature type="region of interest" description="Disordered" evidence="1">
    <location>
        <begin position="136"/>
        <end position="176"/>
    </location>
</feature>
<accession>A0A060SH40</accession>
<feature type="transmembrane region" description="Helical" evidence="2">
    <location>
        <begin position="78"/>
        <end position="102"/>
    </location>
</feature>
<keyword evidence="4" id="KW-1185">Reference proteome</keyword>
<evidence type="ECO:0000256" key="2">
    <source>
        <dbReference type="SAM" id="Phobius"/>
    </source>
</evidence>
<dbReference type="AlphaFoldDB" id="A0A060SH40"/>
<keyword evidence="2" id="KW-0812">Transmembrane</keyword>
<feature type="compositionally biased region" description="Pro residues" evidence="1">
    <location>
        <begin position="152"/>
        <end position="164"/>
    </location>
</feature>
<proteinExistence type="predicted"/>
<evidence type="ECO:0000313" key="4">
    <source>
        <dbReference type="Proteomes" id="UP000029665"/>
    </source>
</evidence>
<dbReference type="EMBL" id="CCBP010000103">
    <property type="protein sequence ID" value="CDO71564.1"/>
    <property type="molecule type" value="Genomic_DNA"/>
</dbReference>
<sequence>MADFIQALDPSKLVIAGTALSFITSGFSAPSYNLPIFLFGIYVQEASEAVQSMRAFTFLLGGSMFYDIIWMFSNTQHWFIKFLSILLLLLKIPTTFAFVTAFQQRGGQFSGLGFRGNDLSGATVWSMPGGFTSGGRDGYQNVDSPVDAPKPLSVPPAPPAPPAAAAPSNPGAYQSV</sequence>
<feature type="transmembrane region" description="Helical" evidence="2">
    <location>
        <begin position="20"/>
        <end position="43"/>
    </location>
</feature>
<feature type="transmembrane region" description="Helical" evidence="2">
    <location>
        <begin position="55"/>
        <end position="72"/>
    </location>
</feature>
<dbReference type="OMA" id="PIYNFPL"/>
<comment type="caution">
    <text evidence="3">The sequence shown here is derived from an EMBL/GenBank/DDBJ whole genome shotgun (WGS) entry which is preliminary data.</text>
</comment>
<name>A0A060SH40_PYCCI</name>
<keyword evidence="2" id="KW-1133">Transmembrane helix</keyword>